<dbReference type="GO" id="GO:0016020">
    <property type="term" value="C:membrane"/>
    <property type="evidence" value="ECO:0007669"/>
    <property type="project" value="UniProtKB-SubCell"/>
</dbReference>
<evidence type="ECO:0000256" key="7">
    <source>
        <dbReference type="SAM" id="Phobius"/>
    </source>
</evidence>
<dbReference type="Pfam" id="PF05216">
    <property type="entry name" value="UNC-50"/>
    <property type="match status" value="1"/>
</dbReference>
<feature type="compositionally biased region" description="Basic and acidic residues" evidence="6">
    <location>
        <begin position="23"/>
        <end position="34"/>
    </location>
</feature>
<evidence type="ECO:0000256" key="2">
    <source>
        <dbReference type="ARBA" id="ARBA00006293"/>
    </source>
</evidence>
<evidence type="ECO:0000256" key="4">
    <source>
        <dbReference type="ARBA" id="ARBA00022989"/>
    </source>
</evidence>
<comment type="caution">
    <text evidence="8">The sequence shown here is derived from an EMBL/GenBank/DDBJ whole genome shotgun (WGS) entry which is preliminary data.</text>
</comment>
<feature type="transmembrane region" description="Helical" evidence="7">
    <location>
        <begin position="175"/>
        <end position="196"/>
    </location>
</feature>
<sequence length="275" mass="32331">MKSFGKTSPPVSPSSTLSSPFADGRRSDDNKKTDAHLSANAKRYKYFRRLFKFRQMDFEYAFWQMLYLFYSPQKVYRNFQYRKQTKDQWARDDPAFLVLMSFWLCASSLGFSLVLGLGFVGFIKFLLWVVFVDCIGVGLLIATLLWFVTNKYMVVNPPRGQDVEWAYAFDVHLNAFFPLLMILHFFQLPLLNHFIYHGNTLGCIFGNTLWLVAVGYYIYITFLGYSALPFLKNTRTMLFPMMGVVLLYILSLILRYNFTSHLCDFYHYRITPYHP</sequence>
<organism evidence="8 9">
    <name type="scientific">Batillaria attramentaria</name>
    <dbReference type="NCBI Taxonomy" id="370345"/>
    <lineage>
        <taxon>Eukaryota</taxon>
        <taxon>Metazoa</taxon>
        <taxon>Spiralia</taxon>
        <taxon>Lophotrochozoa</taxon>
        <taxon>Mollusca</taxon>
        <taxon>Gastropoda</taxon>
        <taxon>Caenogastropoda</taxon>
        <taxon>Sorbeoconcha</taxon>
        <taxon>Cerithioidea</taxon>
        <taxon>Batillariidae</taxon>
        <taxon>Batillaria</taxon>
    </lineage>
</organism>
<evidence type="ECO:0008006" key="10">
    <source>
        <dbReference type="Google" id="ProtNLM"/>
    </source>
</evidence>
<keyword evidence="5 7" id="KW-0472">Membrane</keyword>
<gene>
    <name evidence="8" type="ORF">BaRGS_00021805</name>
</gene>
<dbReference type="AlphaFoldDB" id="A0ABD0KIL1"/>
<evidence type="ECO:0000256" key="1">
    <source>
        <dbReference type="ARBA" id="ARBA00004141"/>
    </source>
</evidence>
<accession>A0ABD0KIL1</accession>
<feature type="transmembrane region" description="Helical" evidence="7">
    <location>
        <begin position="208"/>
        <end position="231"/>
    </location>
</feature>
<feature type="transmembrane region" description="Helical" evidence="7">
    <location>
        <begin position="125"/>
        <end position="148"/>
    </location>
</feature>
<dbReference type="PANTHER" id="PTHR12841">
    <property type="entry name" value="PROTEIN UNC-50 HOMOLOG"/>
    <property type="match status" value="1"/>
</dbReference>
<dbReference type="PANTHER" id="PTHR12841:SF6">
    <property type="entry name" value="PROTEIN UNC-50 HOMOLOG"/>
    <property type="match status" value="1"/>
</dbReference>
<name>A0ABD0KIL1_9CAEN</name>
<comment type="similarity">
    <text evidence="2">Belongs to the unc-50 family.</text>
</comment>
<evidence type="ECO:0000256" key="3">
    <source>
        <dbReference type="ARBA" id="ARBA00022692"/>
    </source>
</evidence>
<evidence type="ECO:0000256" key="5">
    <source>
        <dbReference type="ARBA" id="ARBA00023136"/>
    </source>
</evidence>
<proteinExistence type="inferred from homology"/>
<reference evidence="8 9" key="1">
    <citation type="journal article" date="2023" name="Sci. Data">
        <title>Genome assembly of the Korean intertidal mud-creeper Batillaria attramentaria.</title>
        <authorList>
            <person name="Patra A.K."/>
            <person name="Ho P.T."/>
            <person name="Jun S."/>
            <person name="Lee S.J."/>
            <person name="Kim Y."/>
            <person name="Won Y.J."/>
        </authorList>
    </citation>
    <scope>NUCLEOTIDE SEQUENCE [LARGE SCALE GENOMIC DNA]</scope>
    <source>
        <strain evidence="8">Wonlab-2016</strain>
    </source>
</reference>
<feature type="transmembrane region" description="Helical" evidence="7">
    <location>
        <begin position="96"/>
        <end position="118"/>
    </location>
</feature>
<evidence type="ECO:0000313" key="8">
    <source>
        <dbReference type="EMBL" id="KAK7486989.1"/>
    </source>
</evidence>
<dbReference type="InterPro" id="IPR007881">
    <property type="entry name" value="UNC-50"/>
</dbReference>
<evidence type="ECO:0000313" key="9">
    <source>
        <dbReference type="Proteomes" id="UP001519460"/>
    </source>
</evidence>
<feature type="transmembrane region" description="Helical" evidence="7">
    <location>
        <begin position="237"/>
        <end position="258"/>
    </location>
</feature>
<keyword evidence="4 7" id="KW-1133">Transmembrane helix</keyword>
<keyword evidence="9" id="KW-1185">Reference proteome</keyword>
<dbReference type="EMBL" id="JACVVK020000171">
    <property type="protein sequence ID" value="KAK7486989.1"/>
    <property type="molecule type" value="Genomic_DNA"/>
</dbReference>
<comment type="subcellular location">
    <subcellularLocation>
        <location evidence="1">Membrane</location>
        <topology evidence="1">Multi-pass membrane protein</topology>
    </subcellularLocation>
</comment>
<evidence type="ECO:0000256" key="6">
    <source>
        <dbReference type="SAM" id="MobiDB-lite"/>
    </source>
</evidence>
<keyword evidence="3 7" id="KW-0812">Transmembrane</keyword>
<dbReference type="Proteomes" id="UP001519460">
    <property type="component" value="Unassembled WGS sequence"/>
</dbReference>
<feature type="region of interest" description="Disordered" evidence="6">
    <location>
        <begin position="1"/>
        <end position="34"/>
    </location>
</feature>
<protein>
    <recommendedName>
        <fullName evidence="10">Protein unc-50 homolog</fullName>
    </recommendedName>
</protein>